<name>A0A7W6EH24_9HYPH</name>
<comment type="caution">
    <text evidence="1">The sequence shown here is derived from an EMBL/GenBank/DDBJ whole genome shotgun (WGS) entry which is preliminary data.</text>
</comment>
<evidence type="ECO:0000313" key="1">
    <source>
        <dbReference type="EMBL" id="MBB3809437.1"/>
    </source>
</evidence>
<dbReference type="Proteomes" id="UP000537592">
    <property type="component" value="Unassembled WGS sequence"/>
</dbReference>
<dbReference type="AlphaFoldDB" id="A0A7W6EH24"/>
<sequence length="186" mass="19598">MAGLSRRGFLFAGGALAVSGTALLGGCAAPGDLRLSPEAASNLRLRSITVDVSPLVSRGLAPWAKLAKSTIEPELARLFASRLVPSDKRADRLVVRVDAITLASWAGDASGGGRWANSGGGSTDYMEGDAIVIGPDGAEKARRRILLALPSSFSGAWYLPDIDTRRVIGLSRVFARWVPDRLLGRN</sequence>
<proteinExistence type="predicted"/>
<gene>
    <name evidence="1" type="ORF">FHS81_001519</name>
</gene>
<organism evidence="1 2">
    <name type="scientific">Pseudochelatococcus contaminans</name>
    <dbReference type="NCBI Taxonomy" id="1538103"/>
    <lineage>
        <taxon>Bacteria</taxon>
        <taxon>Pseudomonadati</taxon>
        <taxon>Pseudomonadota</taxon>
        <taxon>Alphaproteobacteria</taxon>
        <taxon>Hyphomicrobiales</taxon>
        <taxon>Chelatococcaceae</taxon>
        <taxon>Pseudochelatococcus</taxon>
    </lineage>
</organism>
<evidence type="ECO:0000313" key="2">
    <source>
        <dbReference type="Proteomes" id="UP000537592"/>
    </source>
</evidence>
<dbReference type="EMBL" id="JACICC010000003">
    <property type="protein sequence ID" value="MBB3809437.1"/>
    <property type="molecule type" value="Genomic_DNA"/>
</dbReference>
<reference evidence="1 2" key="1">
    <citation type="submission" date="2020-08" db="EMBL/GenBank/DDBJ databases">
        <title>Genomic Encyclopedia of Type Strains, Phase IV (KMG-IV): sequencing the most valuable type-strain genomes for metagenomic binning, comparative biology and taxonomic classification.</title>
        <authorList>
            <person name="Goeker M."/>
        </authorList>
    </citation>
    <scope>NUCLEOTIDE SEQUENCE [LARGE SCALE GENOMIC DNA]</scope>
    <source>
        <strain evidence="1 2">DSM 28760</strain>
    </source>
</reference>
<dbReference type="PROSITE" id="PS51257">
    <property type="entry name" value="PROKAR_LIPOPROTEIN"/>
    <property type="match status" value="1"/>
</dbReference>
<protein>
    <submittedName>
        <fullName evidence="1">Uncharacterized protein</fullName>
    </submittedName>
</protein>
<dbReference type="PROSITE" id="PS51318">
    <property type="entry name" value="TAT"/>
    <property type="match status" value="1"/>
</dbReference>
<accession>A0A7W6EH24</accession>
<dbReference type="RefSeq" id="WP_183751538.1">
    <property type="nucleotide sequence ID" value="NZ_JACICC010000003.1"/>
</dbReference>
<keyword evidence="2" id="KW-1185">Reference proteome</keyword>
<dbReference type="InterPro" id="IPR006311">
    <property type="entry name" value="TAT_signal"/>
</dbReference>